<dbReference type="EMBL" id="NXHG01000001">
    <property type="protein sequence ID" value="PCM63143.1"/>
    <property type="molecule type" value="Genomic_DNA"/>
</dbReference>
<dbReference type="Proteomes" id="UP000217648">
    <property type="component" value="Unassembled WGS sequence"/>
</dbReference>
<organism evidence="4 5">
    <name type="scientific">Klebsiella quasipneumoniae</name>
    <dbReference type="NCBI Taxonomy" id="1463165"/>
    <lineage>
        <taxon>Bacteria</taxon>
        <taxon>Pseudomonadati</taxon>
        <taxon>Pseudomonadota</taxon>
        <taxon>Gammaproteobacteria</taxon>
        <taxon>Enterobacterales</taxon>
        <taxon>Enterobacteriaceae</taxon>
        <taxon>Klebsiella/Raoultella group</taxon>
        <taxon>Klebsiella</taxon>
        <taxon>Klebsiella pneumoniae complex</taxon>
    </lineage>
</organism>
<dbReference type="NCBIfam" id="NF040481">
    <property type="entry name" value="YdcK_fam"/>
    <property type="match status" value="1"/>
</dbReference>
<proteinExistence type="predicted"/>
<dbReference type="PANTHER" id="PTHR43584:SF2">
    <property type="entry name" value="NUCLEOSIDE-DIPHOSPHATE-SUGAR PYROPHOSPHORYLASES"/>
    <property type="match status" value="1"/>
</dbReference>
<dbReference type="RefSeq" id="WP_004202800.1">
    <property type="nucleotide sequence ID" value="NZ_AOGO01000008.1"/>
</dbReference>
<evidence type="ECO:0000313" key="3">
    <source>
        <dbReference type="EMBL" id="MBC5045567.1"/>
    </source>
</evidence>
<dbReference type="InterPro" id="IPR050065">
    <property type="entry name" value="GlmU-like"/>
</dbReference>
<accession>A0A232GJ68</accession>
<dbReference type="KEGG" id="kqu:AVR78_18765"/>
<dbReference type="SUPFAM" id="SSF51161">
    <property type="entry name" value="Trimeric LpxA-like enzymes"/>
    <property type="match status" value="1"/>
</dbReference>
<dbReference type="InterPro" id="IPR048014">
    <property type="entry name" value="YdcK-like"/>
</dbReference>
<protein>
    <submittedName>
        <fullName evidence="4">Uncharacterized protein</fullName>
    </submittedName>
</protein>
<dbReference type="Gene3D" id="2.160.10.10">
    <property type="entry name" value="Hexapeptide repeat proteins"/>
    <property type="match status" value="2"/>
</dbReference>
<reference evidence="3" key="2">
    <citation type="submission" date="2020-08" db="EMBL/GenBank/DDBJ databases">
        <title>Genomic evolution and epidemiology of Klebsiella pneumoniae from a major hospital in Beijing, China, over a fifteen-year period: dissemination of known and novel high-risk clones.</title>
        <authorList>
            <person name="Palmieri M."/>
        </authorList>
    </citation>
    <scope>NUCLEOTIDE SEQUENCE</scope>
    <source>
        <strain evidence="3">K7050</strain>
    </source>
</reference>
<dbReference type="Pfam" id="PF18836">
    <property type="entry name" value="B_solenoid_ydck"/>
    <property type="match status" value="3"/>
</dbReference>
<evidence type="ECO:0000256" key="2">
    <source>
        <dbReference type="ARBA" id="ARBA00023315"/>
    </source>
</evidence>
<sequence length="326" mass="35686">MRKYRLSEQTRQYCYQEEDGKQCVTLRQIVALIDFADVKAGSEGGWVDEESALSQQGECWIYDANSVVFAGARILDDARLNGPCVVSHGAIISGRASIHASQVSHHAQIGDNVTISQSLVRGYCRLADEARLLPHCQVIAARGLTADRDKVLQIYQRATVSASRILHQAQIYGEAFVEHAFVEHRAEVFDHARLEGNEENDVWVCDNARIYGHARLIAGRGEDAIPTVRYSSQVAENAVIEGNCLLKHRAMVGGEAQLRGGPILLDDDVLIQGRAVIVGDVIVEHQVTLGDEVQIAAREGEAIHLRGPKTLGGQQQITRTPLLGAL</sequence>
<keyword evidence="1" id="KW-0808">Transferase</keyword>
<evidence type="ECO:0000313" key="5">
    <source>
        <dbReference type="Proteomes" id="UP000217648"/>
    </source>
</evidence>
<keyword evidence="2" id="KW-0012">Acyltransferase</keyword>
<reference evidence="4 5" key="1">
    <citation type="submission" date="2017-09" db="EMBL/GenBank/DDBJ databases">
        <title>Mdr eskape-Ghana.</title>
        <authorList>
            <person name="Agyepong N."/>
            <person name="Janice J."/>
            <person name="Samuelsen O."/>
            <person name="Owusu-Ofori A."/>
            <person name="Sundsfjord A."/>
            <person name="Essack S."/>
            <person name="Pedersen T."/>
        </authorList>
    </citation>
    <scope>NUCLEOTIDE SEQUENCE [LARGE SCALE GENOMIC DNA]</scope>
    <source>
        <strain evidence="4 5">46</strain>
    </source>
</reference>
<dbReference type="CDD" id="cd00208">
    <property type="entry name" value="LbetaH"/>
    <property type="match status" value="1"/>
</dbReference>
<accession>A0A1C3Q7U0</accession>
<evidence type="ECO:0000256" key="1">
    <source>
        <dbReference type="ARBA" id="ARBA00022679"/>
    </source>
</evidence>
<dbReference type="InterPro" id="IPR040831">
    <property type="entry name" value="B_solenoid_ydck_rpt"/>
</dbReference>
<dbReference type="Proteomes" id="UP000646540">
    <property type="component" value="Unassembled WGS sequence"/>
</dbReference>
<dbReference type="AlphaFoldDB" id="A0A1C3Q7U0"/>
<name>A0A1C3Q7U0_9ENTR</name>
<comment type="caution">
    <text evidence="4">The sequence shown here is derived from an EMBL/GenBank/DDBJ whole genome shotgun (WGS) entry which is preliminary data.</text>
</comment>
<dbReference type="GO" id="GO:0016746">
    <property type="term" value="F:acyltransferase activity"/>
    <property type="evidence" value="ECO:0007669"/>
    <property type="project" value="UniProtKB-KW"/>
</dbReference>
<dbReference type="InterPro" id="IPR011004">
    <property type="entry name" value="Trimer_LpxA-like_sf"/>
</dbReference>
<dbReference type="GO" id="GO:0016779">
    <property type="term" value="F:nucleotidyltransferase activity"/>
    <property type="evidence" value="ECO:0007669"/>
    <property type="project" value="UniProtKB-ARBA"/>
</dbReference>
<dbReference type="EMBL" id="JACNQW010000005">
    <property type="protein sequence ID" value="MBC5045567.1"/>
    <property type="molecule type" value="Genomic_DNA"/>
</dbReference>
<dbReference type="PANTHER" id="PTHR43584">
    <property type="entry name" value="NUCLEOTIDYL TRANSFERASE"/>
    <property type="match status" value="1"/>
</dbReference>
<evidence type="ECO:0000313" key="4">
    <source>
        <dbReference type="EMBL" id="PCM63143.1"/>
    </source>
</evidence>
<gene>
    <name evidence="4" type="ORF">CP911_00835</name>
    <name evidence="3" type="ORF">H8L09_09330</name>
</gene>